<accession>A0A4V1BDS9</accession>
<organism evidence="2 3">
    <name type="scientific">Nocardioides euryhalodurans</name>
    <dbReference type="NCBI Taxonomy" id="2518370"/>
    <lineage>
        <taxon>Bacteria</taxon>
        <taxon>Bacillati</taxon>
        <taxon>Actinomycetota</taxon>
        <taxon>Actinomycetes</taxon>
        <taxon>Propionibacteriales</taxon>
        <taxon>Nocardioidaceae</taxon>
        <taxon>Nocardioides</taxon>
    </lineage>
</organism>
<dbReference type="RefSeq" id="WP_135075946.1">
    <property type="nucleotide sequence ID" value="NZ_CP038267.1"/>
</dbReference>
<name>A0A4V1BDS9_9ACTN</name>
<sequence>MTDTQGARGETAEEIPHRHLPPVAYADLPEPAPLGKVVGPSVLLLAGAIGSGEFVLWPYITTQVGLTLVWLVVIGVTTQYFLNMEIERYTLATGETAVTGFTRLWKPWGVLFIFMAVAAWMWPGWASGGTTTLSFALGFSADLIPYITIGVLVLIGAVLTLSPVVYRTVEKIQFFMVALIVIFVVYAAVALIGGEGYAALGRGFVEVHKIPDAISSIPIAVLMGAIAFAGAGGVMNLVQSNWVRDKGLGMGARLPKVVSPFTGEEVAAPTTGYFFRRTDENMRRWRGWWRVADREQQLTFLLIGGICLLVFMALTFVTVGTGGEAESFDFIKIQGDALTATTGSWLSTSFWLVGSVVLFSTNLTVLDMVARLTADVLKTGALRDSQRWSESKLYFATVWTMIVFGSLILLSGVDQPLVLLVIASAMNGVVMFIYSMLLLKLNRGVLPREIGVTGFRFGAVIWACLFYGFFSVILLWDQARQLFGF</sequence>
<dbReference type="NCBIfam" id="NF037982">
    <property type="entry name" value="Nramp_1"/>
    <property type="match status" value="1"/>
</dbReference>
<feature type="transmembrane region" description="Helical" evidence="1">
    <location>
        <begin position="104"/>
        <end position="123"/>
    </location>
</feature>
<keyword evidence="3" id="KW-1185">Reference proteome</keyword>
<evidence type="ECO:0000313" key="3">
    <source>
        <dbReference type="Proteomes" id="UP000294894"/>
    </source>
</evidence>
<proteinExistence type="predicted"/>
<feature type="transmembrane region" description="Helical" evidence="1">
    <location>
        <begin position="298"/>
        <end position="319"/>
    </location>
</feature>
<feature type="transmembrane region" description="Helical" evidence="1">
    <location>
        <begin position="174"/>
        <end position="193"/>
    </location>
</feature>
<evidence type="ECO:0000256" key="1">
    <source>
        <dbReference type="SAM" id="Phobius"/>
    </source>
</evidence>
<evidence type="ECO:0000313" key="2">
    <source>
        <dbReference type="EMBL" id="QBR92182.1"/>
    </source>
</evidence>
<gene>
    <name evidence="2" type="ORF">EXE57_07695</name>
</gene>
<keyword evidence="1" id="KW-0472">Membrane</keyword>
<dbReference type="AlphaFoldDB" id="A0A4V1BDS9"/>
<feature type="transmembrane region" description="Helical" evidence="1">
    <location>
        <begin position="213"/>
        <end position="238"/>
    </location>
</feature>
<feature type="transmembrane region" description="Helical" evidence="1">
    <location>
        <begin position="459"/>
        <end position="476"/>
    </location>
</feature>
<dbReference type="Proteomes" id="UP000294894">
    <property type="component" value="Chromosome"/>
</dbReference>
<feature type="transmembrane region" description="Helical" evidence="1">
    <location>
        <begin position="417"/>
        <end position="439"/>
    </location>
</feature>
<keyword evidence="1" id="KW-1133">Transmembrane helix</keyword>
<feature type="transmembrane region" description="Helical" evidence="1">
    <location>
        <begin position="393"/>
        <end position="411"/>
    </location>
</feature>
<keyword evidence="1" id="KW-0812">Transmembrane</keyword>
<dbReference type="EMBL" id="CP038267">
    <property type="protein sequence ID" value="QBR92182.1"/>
    <property type="molecule type" value="Genomic_DNA"/>
</dbReference>
<dbReference type="KEGG" id="noy:EXE57_07695"/>
<reference evidence="2 3" key="1">
    <citation type="submission" date="2019-03" db="EMBL/GenBank/DDBJ databases">
        <title>Three New Species of Nocardioides, Nocardioides euryhalodurans sp. nov., Nocardioides seonyuensis sp. nov. and Nocardioides eburneoflavus sp. nov., Iolated from Soil.</title>
        <authorList>
            <person name="Roh S.G."/>
            <person name="Lee C."/>
            <person name="Kim M.-K."/>
            <person name="Kim S.B."/>
        </authorList>
    </citation>
    <scope>NUCLEOTIDE SEQUENCE [LARGE SCALE GENOMIC DNA]</scope>
    <source>
        <strain evidence="2 3">MMS17-SY117</strain>
    </source>
</reference>
<protein>
    <recommendedName>
        <fullName evidence="4">Divalent metal cation transporter</fullName>
    </recommendedName>
</protein>
<dbReference type="OrthoDB" id="3496044at2"/>
<evidence type="ECO:0008006" key="4">
    <source>
        <dbReference type="Google" id="ProtNLM"/>
    </source>
</evidence>
<feature type="transmembrane region" description="Helical" evidence="1">
    <location>
        <begin position="143"/>
        <end position="162"/>
    </location>
</feature>